<feature type="domain" description="Nudix hydrolase" evidence="7">
    <location>
        <begin position="33"/>
        <end position="170"/>
    </location>
</feature>
<sequence length="203" mass="21825">METDTLICRLRRAVAGPPGEAGGDHRLDPGLAPRAPAVAAAVLVPVLRRPAPTVLLTRRTDHLHDHAGQVSLPGGRCEPGDPHPEATALRESEEEIGLAPGAVEILGRLERYETVTGFAITPVLALVDGGFVPRPDPFEVAEVFEVPLAQVLDPAAYRLERREVAGRRRTFRVLPHPRHFIWGATAGILYRLACRCADAAAGV</sequence>
<dbReference type="InterPro" id="IPR015797">
    <property type="entry name" value="NUDIX_hydrolase-like_dom_sf"/>
</dbReference>
<comment type="caution">
    <text evidence="8">The sequence shown here is derived from an EMBL/GenBank/DDBJ whole genome shotgun (WGS) entry which is preliminary data.</text>
</comment>
<dbReference type="EMBL" id="RJVI01000002">
    <property type="protein sequence ID" value="ROR32826.1"/>
    <property type="molecule type" value="Genomic_DNA"/>
</dbReference>
<accession>A0A3N1Y1X7</accession>
<dbReference type="PANTHER" id="PTHR12992:SF11">
    <property type="entry name" value="MITOCHONDRIAL COENZYME A DIPHOSPHATASE NUDT8"/>
    <property type="match status" value="1"/>
</dbReference>
<evidence type="ECO:0000256" key="6">
    <source>
        <dbReference type="ARBA" id="ARBA00023211"/>
    </source>
</evidence>
<dbReference type="Proteomes" id="UP000276634">
    <property type="component" value="Unassembled WGS sequence"/>
</dbReference>
<dbReference type="GO" id="GO:0010945">
    <property type="term" value="F:coenzyme A diphosphatase activity"/>
    <property type="evidence" value="ECO:0007669"/>
    <property type="project" value="InterPro"/>
</dbReference>
<dbReference type="CDD" id="cd03426">
    <property type="entry name" value="NUDIX_CoAse_Nudt7"/>
    <property type="match status" value="1"/>
</dbReference>
<evidence type="ECO:0000256" key="2">
    <source>
        <dbReference type="ARBA" id="ARBA00001946"/>
    </source>
</evidence>
<dbReference type="PANTHER" id="PTHR12992">
    <property type="entry name" value="NUDIX HYDROLASE"/>
    <property type="match status" value="1"/>
</dbReference>
<keyword evidence="4" id="KW-0378">Hydrolase</keyword>
<evidence type="ECO:0000256" key="1">
    <source>
        <dbReference type="ARBA" id="ARBA00001936"/>
    </source>
</evidence>
<keyword evidence="9" id="KW-1185">Reference proteome</keyword>
<evidence type="ECO:0000256" key="5">
    <source>
        <dbReference type="ARBA" id="ARBA00022842"/>
    </source>
</evidence>
<dbReference type="Pfam" id="PF00293">
    <property type="entry name" value="NUDIX"/>
    <property type="match status" value="1"/>
</dbReference>
<keyword evidence="6" id="KW-0464">Manganese</keyword>
<evidence type="ECO:0000256" key="3">
    <source>
        <dbReference type="ARBA" id="ARBA00022723"/>
    </source>
</evidence>
<evidence type="ECO:0000259" key="7">
    <source>
        <dbReference type="PROSITE" id="PS51462"/>
    </source>
</evidence>
<dbReference type="SUPFAM" id="SSF55811">
    <property type="entry name" value="Nudix"/>
    <property type="match status" value="1"/>
</dbReference>
<evidence type="ECO:0000313" key="8">
    <source>
        <dbReference type="EMBL" id="ROR32826.1"/>
    </source>
</evidence>
<dbReference type="InterPro" id="IPR000086">
    <property type="entry name" value="NUDIX_hydrolase_dom"/>
</dbReference>
<dbReference type="InterPro" id="IPR045121">
    <property type="entry name" value="CoAse"/>
</dbReference>
<evidence type="ECO:0000256" key="4">
    <source>
        <dbReference type="ARBA" id="ARBA00022801"/>
    </source>
</evidence>
<comment type="cofactor">
    <cofactor evidence="1">
        <name>Mn(2+)</name>
        <dbReference type="ChEBI" id="CHEBI:29035"/>
    </cofactor>
</comment>
<proteinExistence type="predicted"/>
<name>A0A3N1Y1X7_9GAMM</name>
<gene>
    <name evidence="8" type="ORF">EDC57_2039</name>
</gene>
<dbReference type="GO" id="GO:0046872">
    <property type="term" value="F:metal ion binding"/>
    <property type="evidence" value="ECO:0007669"/>
    <property type="project" value="UniProtKB-KW"/>
</dbReference>
<evidence type="ECO:0000313" key="9">
    <source>
        <dbReference type="Proteomes" id="UP000276634"/>
    </source>
</evidence>
<reference evidence="8 9" key="1">
    <citation type="submission" date="2018-11" db="EMBL/GenBank/DDBJ databases">
        <title>Genomic Encyclopedia of Type Strains, Phase IV (KMG-IV): sequencing the most valuable type-strain genomes for metagenomic binning, comparative biology and taxonomic classification.</title>
        <authorList>
            <person name="Goeker M."/>
        </authorList>
    </citation>
    <scope>NUCLEOTIDE SEQUENCE [LARGE SCALE GENOMIC DNA]</scope>
    <source>
        <strain evidence="8 9">DSM 100275</strain>
    </source>
</reference>
<dbReference type="AlphaFoldDB" id="A0A3N1Y1X7"/>
<dbReference type="Gene3D" id="3.90.79.10">
    <property type="entry name" value="Nucleoside Triphosphate Pyrophosphohydrolase"/>
    <property type="match status" value="1"/>
</dbReference>
<protein>
    <submittedName>
        <fullName evidence="8">8-oxo-dGTP pyrophosphatase MutT (NUDIX family)</fullName>
    </submittedName>
</protein>
<organism evidence="8 9">
    <name type="scientific">Inmirania thermothiophila</name>
    <dbReference type="NCBI Taxonomy" id="1750597"/>
    <lineage>
        <taxon>Bacteria</taxon>
        <taxon>Pseudomonadati</taxon>
        <taxon>Pseudomonadota</taxon>
        <taxon>Gammaproteobacteria</taxon>
        <taxon>Chromatiales</taxon>
        <taxon>Ectothiorhodospiraceae</taxon>
        <taxon>Inmirania</taxon>
    </lineage>
</organism>
<dbReference type="RefSeq" id="WP_123401723.1">
    <property type="nucleotide sequence ID" value="NZ_RJVI01000002.1"/>
</dbReference>
<dbReference type="OrthoDB" id="9802805at2"/>
<comment type="cofactor">
    <cofactor evidence="2">
        <name>Mg(2+)</name>
        <dbReference type="ChEBI" id="CHEBI:18420"/>
    </cofactor>
</comment>
<keyword evidence="5" id="KW-0460">Magnesium</keyword>
<dbReference type="PROSITE" id="PS51462">
    <property type="entry name" value="NUDIX"/>
    <property type="match status" value="1"/>
</dbReference>
<keyword evidence="3" id="KW-0479">Metal-binding</keyword>
<dbReference type="NCBIfam" id="NF007980">
    <property type="entry name" value="PRK10707.1"/>
    <property type="match status" value="1"/>
</dbReference>